<sequence length="124" mass="12983">MRSHTPPSHTPEVRLAGKGGVAALKRGSRVAGGDRTAAEPPPVGAGCSRDLADLRPRAAICCQVCALNLGSGLRWSCNYLKKKKKKTAWSGVKTETDLPCVVAGIKTTRLDLTVPQCGGLECVS</sequence>
<keyword evidence="2" id="KW-1185">Reference proteome</keyword>
<proteinExistence type="predicted"/>
<gene>
    <name evidence="1" type="ORF">DR999_PMT00250</name>
</gene>
<reference evidence="1 2" key="2">
    <citation type="submission" date="2019-04" db="EMBL/GenBank/DDBJ databases">
        <title>The genome sequence of big-headed turtle.</title>
        <authorList>
            <person name="Gong S."/>
        </authorList>
    </citation>
    <scope>NUCLEOTIDE SEQUENCE [LARGE SCALE GENOMIC DNA]</scope>
    <source>
        <strain evidence="1">DO16091913</strain>
        <tissue evidence="1">Muscle</tissue>
    </source>
</reference>
<dbReference type="Proteomes" id="UP000297703">
    <property type="component" value="Unassembled WGS sequence"/>
</dbReference>
<organism evidence="1 2">
    <name type="scientific">Platysternon megacephalum</name>
    <name type="common">big-headed turtle</name>
    <dbReference type="NCBI Taxonomy" id="55544"/>
    <lineage>
        <taxon>Eukaryota</taxon>
        <taxon>Metazoa</taxon>
        <taxon>Chordata</taxon>
        <taxon>Craniata</taxon>
        <taxon>Vertebrata</taxon>
        <taxon>Euteleostomi</taxon>
        <taxon>Archelosauria</taxon>
        <taxon>Testudinata</taxon>
        <taxon>Testudines</taxon>
        <taxon>Cryptodira</taxon>
        <taxon>Durocryptodira</taxon>
        <taxon>Testudinoidea</taxon>
        <taxon>Platysternidae</taxon>
        <taxon>Platysternon</taxon>
    </lineage>
</organism>
<accession>A0A4D9FGG7</accession>
<name>A0A4D9FGG7_9SAUR</name>
<keyword evidence="1" id="KW-0675">Receptor</keyword>
<comment type="caution">
    <text evidence="1">The sequence shown here is derived from an EMBL/GenBank/DDBJ whole genome shotgun (WGS) entry which is preliminary data.</text>
</comment>
<reference evidence="1 2" key="1">
    <citation type="submission" date="2019-04" db="EMBL/GenBank/DDBJ databases">
        <title>Draft genome of the big-headed turtle Platysternon megacephalum.</title>
        <authorList>
            <person name="Gong S."/>
        </authorList>
    </citation>
    <scope>NUCLEOTIDE SEQUENCE [LARGE SCALE GENOMIC DNA]</scope>
    <source>
        <strain evidence="1">DO16091913</strain>
        <tissue evidence="1">Muscle</tissue>
    </source>
</reference>
<dbReference type="EMBL" id="QXTE01000001">
    <property type="protein sequence ID" value="TFK16324.1"/>
    <property type="molecule type" value="Genomic_DNA"/>
</dbReference>
<evidence type="ECO:0000313" key="1">
    <source>
        <dbReference type="EMBL" id="TFK16324.1"/>
    </source>
</evidence>
<evidence type="ECO:0000313" key="2">
    <source>
        <dbReference type="Proteomes" id="UP000297703"/>
    </source>
</evidence>
<protein>
    <submittedName>
        <fullName evidence="1">Ovarian cancer G-protein coupled receptor 1</fullName>
    </submittedName>
</protein>
<dbReference type="AlphaFoldDB" id="A0A4D9FGG7"/>